<organism evidence="3 4">
    <name type="scientific">Dictyostelium purpureum</name>
    <name type="common">Slime mold</name>
    <dbReference type="NCBI Taxonomy" id="5786"/>
    <lineage>
        <taxon>Eukaryota</taxon>
        <taxon>Amoebozoa</taxon>
        <taxon>Evosea</taxon>
        <taxon>Eumycetozoa</taxon>
        <taxon>Dictyostelia</taxon>
        <taxon>Dictyosteliales</taxon>
        <taxon>Dictyosteliaceae</taxon>
        <taxon>Dictyostelium</taxon>
    </lineage>
</organism>
<keyword evidence="4" id="KW-1185">Reference proteome</keyword>
<evidence type="ECO:0000313" key="3">
    <source>
        <dbReference type="EMBL" id="EGC30920.1"/>
    </source>
</evidence>
<gene>
    <name evidence="3" type="ORF">DICPUDRAFT_83162</name>
</gene>
<dbReference type="GO" id="GO:0005829">
    <property type="term" value="C:cytosol"/>
    <property type="evidence" value="ECO:0000318"/>
    <property type="project" value="GO_Central"/>
</dbReference>
<feature type="signal peptide" evidence="2">
    <location>
        <begin position="1"/>
        <end position="20"/>
    </location>
</feature>
<dbReference type="GeneID" id="10508425"/>
<dbReference type="RefSeq" id="XP_003292549.1">
    <property type="nucleotide sequence ID" value="XM_003292501.1"/>
</dbReference>
<evidence type="ECO:0000256" key="2">
    <source>
        <dbReference type="SAM" id="SignalP"/>
    </source>
</evidence>
<dbReference type="Gene3D" id="2.80.10.50">
    <property type="match status" value="1"/>
</dbReference>
<evidence type="ECO:0000256" key="1">
    <source>
        <dbReference type="SAM" id="MobiDB-lite"/>
    </source>
</evidence>
<dbReference type="PANTHER" id="PTHR15124:SF27">
    <property type="entry name" value="MIGRATION AND INVASION ENHANCER 1"/>
    <property type="match status" value="1"/>
</dbReference>
<feature type="chain" id="PRO_5005675282" evidence="2">
    <location>
        <begin position="21"/>
        <end position="407"/>
    </location>
</feature>
<proteinExistence type="predicted"/>
<dbReference type="InterPro" id="IPR008999">
    <property type="entry name" value="Actin-crosslinking"/>
</dbReference>
<reference evidence="4" key="1">
    <citation type="journal article" date="2011" name="Genome Biol.">
        <title>Comparative genomics of the social amoebae Dictyostelium discoideum and Dictyostelium purpureum.</title>
        <authorList>
            <consortium name="US DOE Joint Genome Institute (JGI-PGF)"/>
            <person name="Sucgang R."/>
            <person name="Kuo A."/>
            <person name="Tian X."/>
            <person name="Salerno W."/>
            <person name="Parikh A."/>
            <person name="Feasley C.L."/>
            <person name="Dalin E."/>
            <person name="Tu H."/>
            <person name="Huang E."/>
            <person name="Barry K."/>
            <person name="Lindquist E."/>
            <person name="Shapiro H."/>
            <person name="Bruce D."/>
            <person name="Schmutz J."/>
            <person name="Salamov A."/>
            <person name="Fey P."/>
            <person name="Gaudet P."/>
            <person name="Anjard C."/>
            <person name="Babu M.M."/>
            <person name="Basu S."/>
            <person name="Bushmanova Y."/>
            <person name="van der Wel H."/>
            <person name="Katoh-Kurasawa M."/>
            <person name="Dinh C."/>
            <person name="Coutinho P.M."/>
            <person name="Saito T."/>
            <person name="Elias M."/>
            <person name="Schaap P."/>
            <person name="Kay R.R."/>
            <person name="Henrissat B."/>
            <person name="Eichinger L."/>
            <person name="Rivero F."/>
            <person name="Putnam N.H."/>
            <person name="West C.M."/>
            <person name="Loomis W.F."/>
            <person name="Chisholm R.L."/>
            <person name="Shaulsky G."/>
            <person name="Strassmann J.E."/>
            <person name="Queller D.C."/>
            <person name="Kuspa A."/>
            <person name="Grigoriev I.V."/>
        </authorList>
    </citation>
    <scope>NUCLEOTIDE SEQUENCE [LARGE SCALE GENOMIC DNA]</scope>
    <source>
        <strain evidence="4">QSDP1</strain>
    </source>
</reference>
<accession>F0ZYQ7</accession>
<dbReference type="KEGG" id="dpp:DICPUDRAFT_83162"/>
<sequence>MNKFSIVILLLSVLLIKVNADSYKSYITLKSQKTGRFLQVFDTNYRWKPNHTSSLKTVSLNNLNDRLGYFFYENGKLQNDYFEKMGLTFNYITSDMISISSNEGYLTENNNFGIDYSFVNYTYWTINVLNNFTNFDHQLHPLLYKQITIQSNVTQKVFDVSNTTWYSEDFNGLNKKIALSYSTSEYNTTFTLIPVNNGKVVIKDLYGNYLSSDPTDRRVFTIQHLGDWEKMYLVRQPNNLYKIASPYAWLYDNGINLGWITSSNFASDFIISLKNSTQEPTQEPTPEPTEQPTPEPTEQPTPEPTEQPTPEPTPAPQSVTCTKYRDSLLIQSNEAIECIGNGITHCTDSFDDTCSTDTHSGSIKCTTKGTSMNCLGDHIVCKSGYLTCSVNKKVSNRLEIEDSSSNN</sequence>
<feature type="compositionally biased region" description="Pro residues" evidence="1">
    <location>
        <begin position="283"/>
        <end position="315"/>
    </location>
</feature>
<dbReference type="InParanoid" id="F0ZYQ7"/>
<dbReference type="PANTHER" id="PTHR15124">
    <property type="entry name" value="SELENOPROTEIN W"/>
    <property type="match status" value="1"/>
</dbReference>
<dbReference type="EMBL" id="GL871290">
    <property type="protein sequence ID" value="EGC30920.1"/>
    <property type="molecule type" value="Genomic_DNA"/>
</dbReference>
<dbReference type="InterPro" id="IPR051441">
    <property type="entry name" value="SelW_related"/>
</dbReference>
<keyword evidence="2" id="KW-0732">Signal</keyword>
<name>F0ZYQ7_DICPU</name>
<dbReference type="SUPFAM" id="SSF50405">
    <property type="entry name" value="Actin-crosslinking proteins"/>
    <property type="match status" value="1"/>
</dbReference>
<dbReference type="AlphaFoldDB" id="F0ZYQ7"/>
<dbReference type="Proteomes" id="UP000001064">
    <property type="component" value="Unassembled WGS sequence"/>
</dbReference>
<dbReference type="VEuPathDB" id="AmoebaDB:DICPUDRAFT_83162"/>
<protein>
    <submittedName>
        <fullName evidence="3">Uncharacterized protein</fullName>
    </submittedName>
</protein>
<evidence type="ECO:0000313" key="4">
    <source>
        <dbReference type="Proteomes" id="UP000001064"/>
    </source>
</evidence>
<dbReference type="CDD" id="cd00257">
    <property type="entry name" value="beta-trefoil_FSCN-like"/>
    <property type="match status" value="1"/>
</dbReference>
<feature type="region of interest" description="Disordered" evidence="1">
    <location>
        <begin position="276"/>
        <end position="319"/>
    </location>
</feature>
<dbReference type="STRING" id="5786.F0ZYQ7"/>